<comment type="caution">
    <text evidence="8">The sequence shown here is derived from an EMBL/GenBank/DDBJ whole genome shotgun (WGS) entry which is preliminary data.</text>
</comment>
<dbReference type="GeneID" id="54322729"/>
<keyword evidence="9" id="KW-1185">Reference proteome</keyword>
<reference evidence="8 9" key="1">
    <citation type="submission" date="2019-03" db="EMBL/GenBank/DDBJ databases">
        <title>The genome sequence of a newly discovered highly antifungal drug resistant Aspergillus species, Aspergillus tanneri NIH 1004.</title>
        <authorList>
            <person name="Mounaud S."/>
            <person name="Singh I."/>
            <person name="Joardar V."/>
            <person name="Pakala S."/>
            <person name="Pakala S."/>
            <person name="Venepally P."/>
            <person name="Hoover J."/>
            <person name="Nierman W."/>
            <person name="Chung J."/>
            <person name="Losada L."/>
        </authorList>
    </citation>
    <scope>NUCLEOTIDE SEQUENCE [LARGE SCALE GENOMIC DNA]</scope>
    <source>
        <strain evidence="8 9">NIH1004</strain>
    </source>
</reference>
<dbReference type="STRING" id="1220188.A0A4S3JDB8"/>
<keyword evidence="3 6" id="KW-1133">Transmembrane helix</keyword>
<evidence type="ECO:0000256" key="2">
    <source>
        <dbReference type="ARBA" id="ARBA00022692"/>
    </source>
</evidence>
<reference evidence="7 10" key="2">
    <citation type="submission" date="2019-08" db="EMBL/GenBank/DDBJ databases">
        <title>The genome sequence of a newly discovered highly antifungal drug resistant Aspergillus species, Aspergillus tanneri NIH 1004.</title>
        <authorList>
            <person name="Mounaud S."/>
            <person name="Singh I."/>
            <person name="Joardar V."/>
            <person name="Pakala S."/>
            <person name="Pakala S."/>
            <person name="Venepally P."/>
            <person name="Chung J.K."/>
            <person name="Losada L."/>
            <person name="Nierman W.C."/>
        </authorList>
    </citation>
    <scope>NUCLEOTIDE SEQUENCE [LARGE SCALE GENOMIC DNA]</scope>
    <source>
        <strain evidence="7 10">NIH1004</strain>
    </source>
</reference>
<comment type="subcellular location">
    <subcellularLocation>
        <location evidence="1">Membrane</location>
        <topology evidence="1">Multi-pass membrane protein</topology>
    </subcellularLocation>
</comment>
<evidence type="ECO:0000256" key="5">
    <source>
        <dbReference type="SAM" id="MobiDB-lite"/>
    </source>
</evidence>
<dbReference type="VEuPathDB" id="FungiDB:EYZ11_009425"/>
<evidence type="ECO:0000313" key="7">
    <source>
        <dbReference type="EMBL" id="KAA8651149.1"/>
    </source>
</evidence>
<dbReference type="Pfam" id="PF04479">
    <property type="entry name" value="RTA1"/>
    <property type="match status" value="1"/>
</dbReference>
<feature type="region of interest" description="Disordered" evidence="5">
    <location>
        <begin position="330"/>
        <end position="349"/>
    </location>
</feature>
<dbReference type="EMBL" id="QUQM01000002">
    <property type="protein sequence ID" value="KAA8651149.1"/>
    <property type="molecule type" value="Genomic_DNA"/>
</dbReference>
<dbReference type="Proteomes" id="UP000324241">
    <property type="component" value="Unassembled WGS sequence"/>
</dbReference>
<evidence type="ECO:0000313" key="8">
    <source>
        <dbReference type="EMBL" id="THC91111.1"/>
    </source>
</evidence>
<dbReference type="OrthoDB" id="5384040at2759"/>
<evidence type="ECO:0000256" key="4">
    <source>
        <dbReference type="ARBA" id="ARBA00023136"/>
    </source>
</evidence>
<evidence type="ECO:0000313" key="10">
    <source>
        <dbReference type="Proteomes" id="UP000324241"/>
    </source>
</evidence>
<dbReference type="GO" id="GO:0016020">
    <property type="term" value="C:membrane"/>
    <property type="evidence" value="ECO:0007669"/>
    <property type="project" value="UniProtKB-SubCell"/>
</dbReference>
<proteinExistence type="predicted"/>
<feature type="transmembrane region" description="Helical" evidence="6">
    <location>
        <begin position="248"/>
        <end position="266"/>
    </location>
</feature>
<feature type="compositionally biased region" description="Low complexity" evidence="5">
    <location>
        <begin position="1"/>
        <end position="19"/>
    </location>
</feature>
<organism evidence="8 9">
    <name type="scientific">Aspergillus tanneri</name>
    <dbReference type="NCBI Taxonomy" id="1220188"/>
    <lineage>
        <taxon>Eukaryota</taxon>
        <taxon>Fungi</taxon>
        <taxon>Dikarya</taxon>
        <taxon>Ascomycota</taxon>
        <taxon>Pezizomycotina</taxon>
        <taxon>Eurotiomycetes</taxon>
        <taxon>Eurotiomycetidae</taxon>
        <taxon>Eurotiales</taxon>
        <taxon>Aspergillaceae</taxon>
        <taxon>Aspergillus</taxon>
        <taxon>Aspergillus subgen. Circumdati</taxon>
    </lineage>
</organism>
<feature type="transmembrane region" description="Helical" evidence="6">
    <location>
        <begin position="161"/>
        <end position="179"/>
    </location>
</feature>
<dbReference type="Proteomes" id="UP000308092">
    <property type="component" value="Unassembled WGS sequence"/>
</dbReference>
<protein>
    <recommendedName>
        <fullName evidence="11">RTA1 domain protein</fullName>
    </recommendedName>
</protein>
<dbReference type="AlphaFoldDB" id="A0A4S3JDB8"/>
<sequence length="386" mass="43853">MSTTSTTSSSTTSPTCTTPKPGKNGYLPPEACDVILYYVPSFAAAGLFCVLFGVSMIWHGVQGFMYKKVESMRTLTLMDSADSMQTYTWVIVMGALWELLAFVFRALLTHQQNREAWASVHTILFLLAPLWINAFLYMTLGRLIHFFIPSQRLGGIAAKRYGQLFVCLDIVAFIVQGAGAGMTSNVDNSDDEIMRGVHIYMGGIGLQELFILVFVGLAIHLHRRLVCMERALQLDVEKLNRNMMNWRWLFYAIYTALGMITVRIVFRLCQYADGTNPNNPVLTHEWYEYVWDAVPMFLALLVLNLVHPGLILQGPDSEFPRLSREEKKKLKEERKRLKQESKEADRTWKKGRRDNAEYDMLVRQEEGFMNANAGHTGHTPVSSGSR</sequence>
<feature type="transmembrane region" description="Helical" evidence="6">
    <location>
        <begin position="120"/>
        <end position="140"/>
    </location>
</feature>
<accession>A0A4S3JDB8</accession>
<dbReference type="EMBL" id="SOSA01000446">
    <property type="protein sequence ID" value="THC91111.1"/>
    <property type="molecule type" value="Genomic_DNA"/>
</dbReference>
<dbReference type="PANTHER" id="PTHR31465:SF15">
    <property type="entry name" value="LIPID TRANSPORTER ATNI-RELATED"/>
    <property type="match status" value="1"/>
</dbReference>
<feature type="transmembrane region" description="Helical" evidence="6">
    <location>
        <begin position="199"/>
        <end position="221"/>
    </location>
</feature>
<evidence type="ECO:0008006" key="11">
    <source>
        <dbReference type="Google" id="ProtNLM"/>
    </source>
</evidence>
<name>A0A4S3JDB8_9EURO</name>
<dbReference type="PANTHER" id="PTHR31465">
    <property type="entry name" value="PROTEIN RTA1-RELATED"/>
    <property type="match status" value="1"/>
</dbReference>
<feature type="region of interest" description="Disordered" evidence="5">
    <location>
        <begin position="1"/>
        <end position="22"/>
    </location>
</feature>
<evidence type="ECO:0000256" key="1">
    <source>
        <dbReference type="ARBA" id="ARBA00004141"/>
    </source>
</evidence>
<feature type="transmembrane region" description="Helical" evidence="6">
    <location>
        <begin position="35"/>
        <end position="66"/>
    </location>
</feature>
<evidence type="ECO:0000313" key="9">
    <source>
        <dbReference type="Proteomes" id="UP000308092"/>
    </source>
</evidence>
<evidence type="ECO:0000256" key="3">
    <source>
        <dbReference type="ARBA" id="ARBA00022989"/>
    </source>
</evidence>
<dbReference type="RefSeq" id="XP_033430510.1">
    <property type="nucleotide sequence ID" value="XM_033564753.1"/>
</dbReference>
<gene>
    <name evidence="7" type="ORF">ATNIH1004_000027</name>
    <name evidence="8" type="ORF">EYZ11_009425</name>
</gene>
<feature type="transmembrane region" description="Helical" evidence="6">
    <location>
        <begin position="87"/>
        <end position="108"/>
    </location>
</feature>
<dbReference type="InterPro" id="IPR007568">
    <property type="entry name" value="RTA1"/>
</dbReference>
<keyword evidence="2 6" id="KW-0812">Transmembrane</keyword>
<feature type="transmembrane region" description="Helical" evidence="6">
    <location>
        <begin position="286"/>
        <end position="306"/>
    </location>
</feature>
<keyword evidence="4 6" id="KW-0472">Membrane</keyword>
<evidence type="ECO:0000256" key="6">
    <source>
        <dbReference type="SAM" id="Phobius"/>
    </source>
</evidence>